<evidence type="ECO:0000256" key="1">
    <source>
        <dbReference type="ARBA" id="ARBA00004123"/>
    </source>
</evidence>
<evidence type="ECO:0000256" key="5">
    <source>
        <dbReference type="ARBA" id="ARBA00022703"/>
    </source>
</evidence>
<evidence type="ECO:0000313" key="9">
    <source>
        <dbReference type="Proteomes" id="UP000515156"/>
    </source>
</evidence>
<dbReference type="Proteomes" id="UP000515156">
    <property type="component" value="Chromosome 5"/>
</dbReference>
<evidence type="ECO:0000256" key="7">
    <source>
        <dbReference type="ARBA" id="ARBA00023242"/>
    </source>
</evidence>
<dbReference type="SUPFAM" id="SSF47986">
    <property type="entry name" value="DEATH domain"/>
    <property type="match status" value="1"/>
</dbReference>
<reference evidence="10" key="1">
    <citation type="submission" date="2025-08" db="UniProtKB">
        <authorList>
            <consortium name="RefSeq"/>
        </authorList>
    </citation>
    <scope>IDENTIFICATION</scope>
</reference>
<dbReference type="CTD" id="8717"/>
<feature type="domain" description="Death" evidence="8">
    <location>
        <begin position="217"/>
        <end position="296"/>
    </location>
</feature>
<dbReference type="GO" id="GO:0005634">
    <property type="term" value="C:nucleus"/>
    <property type="evidence" value="ECO:0007669"/>
    <property type="project" value="UniProtKB-SubCell"/>
</dbReference>
<protein>
    <recommendedName>
        <fullName evidence="3">Tumor necrosis factor receptor type 1-associated DEATH domain protein</fullName>
    </recommendedName>
</protein>
<dbReference type="SUPFAM" id="SSF55044">
    <property type="entry name" value="TRADD, N-terminal domain"/>
    <property type="match status" value="1"/>
</dbReference>
<dbReference type="OrthoDB" id="9903238at2759"/>
<dbReference type="Gene3D" id="3.30.70.680">
    <property type="entry name" value="TRADD, N-terminal domain"/>
    <property type="match status" value="1"/>
</dbReference>
<name>A0A6P7Y343_9AMPH</name>
<evidence type="ECO:0000256" key="2">
    <source>
        <dbReference type="ARBA" id="ARBA00004245"/>
    </source>
</evidence>
<keyword evidence="6" id="KW-0206">Cytoskeleton</keyword>
<keyword evidence="7" id="KW-0539">Nucleus</keyword>
<keyword evidence="4" id="KW-0963">Cytoplasm</keyword>
<dbReference type="GO" id="GO:0097191">
    <property type="term" value="P:extrinsic apoptotic signaling pathway"/>
    <property type="evidence" value="ECO:0007669"/>
    <property type="project" value="TreeGrafter"/>
</dbReference>
<dbReference type="Gene3D" id="1.10.533.10">
    <property type="entry name" value="Death Domain, Fas"/>
    <property type="match status" value="1"/>
</dbReference>
<dbReference type="PANTHER" id="PTHR14913:SF0">
    <property type="entry name" value="TUMOR NECROSIS FACTOR RECEPTOR TYPE 1-ASSOCIATED DEATH DOMAIN PROTEIN"/>
    <property type="match status" value="1"/>
</dbReference>
<dbReference type="FunCoup" id="A0A6P7Y343">
    <property type="interactions" value="1001"/>
</dbReference>
<comment type="subcellular location">
    <subcellularLocation>
        <location evidence="2">Cytoplasm</location>
        <location evidence="2">Cytoskeleton</location>
    </subcellularLocation>
    <subcellularLocation>
        <location evidence="1">Nucleus</location>
    </subcellularLocation>
</comment>
<evidence type="ECO:0000259" key="8">
    <source>
        <dbReference type="PROSITE" id="PS50017"/>
    </source>
</evidence>
<evidence type="ECO:0000256" key="3">
    <source>
        <dbReference type="ARBA" id="ARBA00015474"/>
    </source>
</evidence>
<dbReference type="SMART" id="SM00005">
    <property type="entry name" value="DEATH"/>
    <property type="match status" value="1"/>
</dbReference>
<dbReference type="InterPro" id="IPR000488">
    <property type="entry name" value="Death_dom"/>
</dbReference>
<dbReference type="GeneID" id="115470488"/>
<dbReference type="Pfam" id="PF09034">
    <property type="entry name" value="TRADD_N"/>
    <property type="match status" value="1"/>
</dbReference>
<evidence type="ECO:0000256" key="4">
    <source>
        <dbReference type="ARBA" id="ARBA00022490"/>
    </source>
</evidence>
<accession>A0A6P7Y343</accession>
<dbReference type="GO" id="GO:0043123">
    <property type="term" value="P:positive regulation of canonical NF-kappaB signal transduction"/>
    <property type="evidence" value="ECO:0007669"/>
    <property type="project" value="InterPro"/>
</dbReference>
<dbReference type="Pfam" id="PF00531">
    <property type="entry name" value="Death"/>
    <property type="match status" value="1"/>
</dbReference>
<dbReference type="KEGG" id="muo:115470488"/>
<keyword evidence="9" id="KW-1185">Reference proteome</keyword>
<dbReference type="GO" id="GO:0005856">
    <property type="term" value="C:cytoskeleton"/>
    <property type="evidence" value="ECO:0007669"/>
    <property type="project" value="UniProtKB-SubCell"/>
</dbReference>
<dbReference type="GO" id="GO:0005068">
    <property type="term" value="F:transmembrane receptor protein tyrosine kinase adaptor activity"/>
    <property type="evidence" value="ECO:0007669"/>
    <property type="project" value="TreeGrafter"/>
</dbReference>
<keyword evidence="10" id="KW-0675">Receptor</keyword>
<proteinExistence type="predicted"/>
<evidence type="ECO:0000256" key="6">
    <source>
        <dbReference type="ARBA" id="ARBA00023212"/>
    </source>
</evidence>
<gene>
    <name evidence="10" type="primary">TRADD</name>
</gene>
<dbReference type="InterPro" id="IPR036729">
    <property type="entry name" value="TRADD_N_sf"/>
</dbReference>
<dbReference type="AlphaFoldDB" id="A0A6P7Y343"/>
<dbReference type="PANTHER" id="PTHR14913">
    <property type="entry name" value="TUMOR NECROSIS FACTOR RECEPTOR TYPE 1-ASSOCIATED DEATH DOMAIN PROTEIN"/>
    <property type="match status" value="1"/>
</dbReference>
<keyword evidence="5" id="KW-0053">Apoptosis</keyword>
<dbReference type="PROSITE" id="PS50017">
    <property type="entry name" value="DEATH_DOMAIN"/>
    <property type="match status" value="1"/>
</dbReference>
<dbReference type="GO" id="GO:0002947">
    <property type="term" value="C:tumor necrosis factor receptor superfamily complex"/>
    <property type="evidence" value="ECO:0007669"/>
    <property type="project" value="TreeGrafter"/>
</dbReference>
<evidence type="ECO:0000313" key="10">
    <source>
        <dbReference type="RefSeq" id="XP_030059561.1"/>
    </source>
</evidence>
<sequence>MAASVGVWTGSAYLFVESTSEKIDLASLYNDSQQKFRIFRALKLALEDSTTGSTSPVDILKVYCSKPQLIVYIKFCHQELCRSFLQSYRNGVFHQSLQNQLQIVLSMLRVPVKLVLKVGSEQLDSILDDEDGCLKYINKEKPDRIKDEEIKKLEEDLRNLTFENKRSNGTAAEEMPSLPLLFQRNPLPQEDTFLFQAQEFANRPLTSEDHHKFSRSVGRKWKQVGRSLQKTCRALEDPAIDNLAYEHERDGLYEQAYQLLLKFIQSEGKKATIQRLVIALEENSLTNLAEELLGIH</sequence>
<dbReference type="InterPro" id="IPR035712">
    <property type="entry name" value="TRADD"/>
</dbReference>
<dbReference type="InParanoid" id="A0A6P7Y343"/>
<dbReference type="RefSeq" id="XP_030059561.1">
    <property type="nucleotide sequence ID" value="XM_030203701.1"/>
</dbReference>
<dbReference type="InterPro" id="IPR011029">
    <property type="entry name" value="DEATH-like_dom_sf"/>
</dbReference>
<dbReference type="InterPro" id="IPR009095">
    <property type="entry name" value="TRADD_N"/>
</dbReference>
<organism evidence="9 10">
    <name type="scientific">Microcaecilia unicolor</name>
    <dbReference type="NCBI Taxonomy" id="1415580"/>
    <lineage>
        <taxon>Eukaryota</taxon>
        <taxon>Metazoa</taxon>
        <taxon>Chordata</taxon>
        <taxon>Craniata</taxon>
        <taxon>Vertebrata</taxon>
        <taxon>Euteleostomi</taxon>
        <taxon>Amphibia</taxon>
        <taxon>Gymnophiona</taxon>
        <taxon>Siphonopidae</taxon>
        <taxon>Microcaecilia</taxon>
    </lineage>
</organism>